<dbReference type="EMBL" id="NCKW01000916">
    <property type="protein sequence ID" value="POM79884.1"/>
    <property type="molecule type" value="Genomic_DNA"/>
</dbReference>
<reference evidence="1 2" key="1">
    <citation type="journal article" date="2017" name="Genome Biol. Evol.">
        <title>Phytophthora megakarya and P. palmivora, closely related causal agents of cacao black pod rot, underwent increases in genome sizes and gene numbers by different mechanisms.</title>
        <authorList>
            <person name="Ali S.S."/>
            <person name="Shao J."/>
            <person name="Lary D.J."/>
            <person name="Kronmiller B."/>
            <person name="Shen D."/>
            <person name="Strem M.D."/>
            <person name="Amoako-Attah I."/>
            <person name="Akrofi A.Y."/>
            <person name="Begoude B.A."/>
            <person name="Ten Hoopen G.M."/>
            <person name="Coulibaly K."/>
            <person name="Kebe B.I."/>
            <person name="Melnick R.L."/>
            <person name="Guiltinan M.J."/>
            <person name="Tyler B.M."/>
            <person name="Meinhardt L.W."/>
            <person name="Bailey B.A."/>
        </authorList>
    </citation>
    <scope>NUCLEOTIDE SEQUENCE [LARGE SCALE GENOMIC DNA]</scope>
    <source>
        <strain evidence="2">sbr112.9</strain>
    </source>
</reference>
<proteinExistence type="predicted"/>
<protein>
    <submittedName>
        <fullName evidence="1">Uncharacterized protein</fullName>
    </submittedName>
</protein>
<feature type="non-terminal residue" evidence="1">
    <location>
        <position position="200"/>
    </location>
</feature>
<accession>A0A2P4YQ13</accession>
<dbReference type="AlphaFoldDB" id="A0A2P4YQ13"/>
<comment type="caution">
    <text evidence="1">The sequence shown here is derived from an EMBL/GenBank/DDBJ whole genome shotgun (WGS) entry which is preliminary data.</text>
</comment>
<keyword evidence="2" id="KW-1185">Reference proteome</keyword>
<organism evidence="1 2">
    <name type="scientific">Phytophthora palmivora</name>
    <dbReference type="NCBI Taxonomy" id="4796"/>
    <lineage>
        <taxon>Eukaryota</taxon>
        <taxon>Sar</taxon>
        <taxon>Stramenopiles</taxon>
        <taxon>Oomycota</taxon>
        <taxon>Peronosporomycetes</taxon>
        <taxon>Peronosporales</taxon>
        <taxon>Peronosporaceae</taxon>
        <taxon>Phytophthora</taxon>
    </lineage>
</organism>
<evidence type="ECO:0000313" key="1">
    <source>
        <dbReference type="EMBL" id="POM79884.1"/>
    </source>
</evidence>
<sequence length="200" mass="21902">MFIGSEDSYFAFSAEDAVMVGGCTNCQIGCRNAVLQMSYFDHTALMSKPLFENLYTMDFSNYSRLASNELALADVMENDGTICMSGFDEWGSPVTTFKGKPQMVLDVVQVLNLSVMPQVLLEAKVAVEPVTNCPTDWVLEAHLRLFKFPTAKASIDFSAVSVADFTIFPEQTECRPNVTNSDLVGSKLALATDGYDLLTA</sequence>
<dbReference type="Proteomes" id="UP000237271">
    <property type="component" value="Unassembled WGS sequence"/>
</dbReference>
<evidence type="ECO:0000313" key="2">
    <source>
        <dbReference type="Proteomes" id="UP000237271"/>
    </source>
</evidence>
<dbReference type="OrthoDB" id="123133at2759"/>
<gene>
    <name evidence="1" type="ORF">PHPALM_2347</name>
</gene>
<name>A0A2P4YQ13_9STRA</name>